<dbReference type="EMBL" id="SOHH01000020">
    <property type="protein sequence ID" value="TFD82690.1"/>
    <property type="molecule type" value="Genomic_DNA"/>
</dbReference>
<dbReference type="GO" id="GO:0071770">
    <property type="term" value="P:DIM/DIP cell wall layer assembly"/>
    <property type="evidence" value="ECO:0007669"/>
    <property type="project" value="TreeGrafter"/>
</dbReference>
<comment type="caution">
    <text evidence="3">The sequence shown here is derived from an EMBL/GenBank/DDBJ whole genome shotgun (WGS) entry which is preliminary data.</text>
</comment>
<dbReference type="InterPro" id="IPR029063">
    <property type="entry name" value="SAM-dependent_MTases_sf"/>
</dbReference>
<dbReference type="PANTHER" id="PTHR40048:SF1">
    <property type="entry name" value="RHAMNOSYL O-METHYLTRANSFERASE"/>
    <property type="match status" value="1"/>
</dbReference>
<dbReference type="GO" id="GO:0032259">
    <property type="term" value="P:methylation"/>
    <property type="evidence" value="ECO:0007669"/>
    <property type="project" value="UniProtKB-KW"/>
</dbReference>
<proteinExistence type="predicted"/>
<keyword evidence="4" id="KW-1185">Reference proteome</keyword>
<dbReference type="Pfam" id="PF13578">
    <property type="entry name" value="Methyltransf_24"/>
    <property type="match status" value="1"/>
</dbReference>
<dbReference type="SUPFAM" id="SSF53335">
    <property type="entry name" value="S-adenosyl-L-methionine-dependent methyltransferases"/>
    <property type="match status" value="1"/>
</dbReference>
<dbReference type="Proteomes" id="UP000298313">
    <property type="component" value="Unassembled WGS sequence"/>
</dbReference>
<dbReference type="AlphaFoldDB" id="A0A4R9BEZ1"/>
<evidence type="ECO:0000313" key="4">
    <source>
        <dbReference type="Proteomes" id="UP000298313"/>
    </source>
</evidence>
<evidence type="ECO:0000313" key="3">
    <source>
        <dbReference type="EMBL" id="TFD82690.1"/>
    </source>
</evidence>
<dbReference type="GO" id="GO:0008168">
    <property type="term" value="F:methyltransferase activity"/>
    <property type="evidence" value="ECO:0007669"/>
    <property type="project" value="UniProtKB-KW"/>
</dbReference>
<evidence type="ECO:0000256" key="2">
    <source>
        <dbReference type="ARBA" id="ARBA00022679"/>
    </source>
</evidence>
<dbReference type="OrthoDB" id="6075445at2"/>
<reference evidence="3 4" key="1">
    <citation type="submission" date="2019-03" db="EMBL/GenBank/DDBJ databases">
        <title>Genomics of glacier-inhabiting Cryobacterium strains.</title>
        <authorList>
            <person name="Liu Q."/>
            <person name="Xin Y.-H."/>
        </authorList>
    </citation>
    <scope>NUCLEOTIDE SEQUENCE [LARGE SCALE GENOMIC DNA]</scope>
    <source>
        <strain evidence="3 4">Hh4</strain>
    </source>
</reference>
<dbReference type="Gene3D" id="3.40.50.150">
    <property type="entry name" value="Vaccinia Virus protein VP39"/>
    <property type="match status" value="1"/>
</dbReference>
<dbReference type="PANTHER" id="PTHR40048">
    <property type="entry name" value="RHAMNOSYL O-METHYLTRANSFERASE"/>
    <property type="match status" value="1"/>
</dbReference>
<accession>A0A4R9BEZ1</accession>
<protein>
    <submittedName>
        <fullName evidence="3">Class I SAM-dependent methyltransferase</fullName>
    </submittedName>
</protein>
<organism evidence="3 4">
    <name type="scientific">Cryobacterium fucosi</name>
    <dbReference type="NCBI Taxonomy" id="1259157"/>
    <lineage>
        <taxon>Bacteria</taxon>
        <taxon>Bacillati</taxon>
        <taxon>Actinomycetota</taxon>
        <taxon>Actinomycetes</taxon>
        <taxon>Micrococcales</taxon>
        <taxon>Microbacteriaceae</taxon>
        <taxon>Cryobacterium</taxon>
    </lineage>
</organism>
<evidence type="ECO:0000256" key="1">
    <source>
        <dbReference type="ARBA" id="ARBA00022603"/>
    </source>
</evidence>
<keyword evidence="2 3" id="KW-0808">Transferase</keyword>
<sequence>MVAFIREVVAFRAAAQEASHVNEVPPGFNFLEERTVRPSDSWIRDTSYWVPRHLVESAWLEHAPFAFWLVDAIRPTAIAELGTHNGFSYFVFCETIVRLGLPTRTFALDSWQGDDQAGFYGADVYESVSTINETDYSAFSTLLRGYFDDSLDSIPDGSIDLLHIDGRHGYDDVRHDFEAWRPKLTDRGVVIFHDIAEHQEGFGVWQFWAEVAQQYPSFAFDHGHGLGVLAVGGDIPKRLRAFLEEGLLKESEIKKFYESRGAVIAELYDLRVRAAEVPGLKGELEVAGHQLNEKDRVIALQESDHLGLVDQIRRIHESTSWRLTRPLRFLRDAVRRHRG</sequence>
<dbReference type="GO" id="GO:0005886">
    <property type="term" value="C:plasma membrane"/>
    <property type="evidence" value="ECO:0007669"/>
    <property type="project" value="TreeGrafter"/>
</dbReference>
<name>A0A4R9BEZ1_9MICO</name>
<gene>
    <name evidence="3" type="ORF">E3T48_01695</name>
</gene>
<keyword evidence="1 3" id="KW-0489">Methyltransferase</keyword>